<accession>A0A6A4E4K9</accession>
<dbReference type="EMBL" id="QXFU01001732">
    <property type="protein sequence ID" value="KAE8996539.1"/>
    <property type="molecule type" value="Genomic_DNA"/>
</dbReference>
<evidence type="ECO:0000313" key="6">
    <source>
        <dbReference type="Proteomes" id="UP000435112"/>
    </source>
</evidence>
<reference evidence="3 5" key="1">
    <citation type="submission" date="2018-08" db="EMBL/GenBank/DDBJ databases">
        <title>Genomic investigation of the strawberry pathogen Phytophthora fragariae indicates pathogenicity is determined by transcriptional variation in three key races.</title>
        <authorList>
            <person name="Adams T.M."/>
            <person name="Armitage A.D."/>
            <person name="Sobczyk M.K."/>
            <person name="Bates H.J."/>
            <person name="Dunwell J.M."/>
            <person name="Nellist C.F."/>
            <person name="Harrison R.J."/>
        </authorList>
    </citation>
    <scope>NUCLEOTIDE SEQUENCE [LARGE SCALE GENOMIC DNA]</scope>
    <source>
        <strain evidence="2 4">SCRP249</strain>
        <strain evidence="1 6">SCRP324</strain>
        <strain evidence="3 5">SCRP333</strain>
    </source>
</reference>
<gene>
    <name evidence="2" type="ORF">PR001_g18939</name>
    <name evidence="1" type="ORF">PR002_g19292</name>
    <name evidence="3" type="ORF">PR003_g19810</name>
</gene>
<evidence type="ECO:0000313" key="1">
    <source>
        <dbReference type="EMBL" id="KAE8996539.1"/>
    </source>
</evidence>
<protein>
    <recommendedName>
        <fullName evidence="7">RXLR phytopathogen effector protein WY-domain domain-containing protein</fullName>
    </recommendedName>
</protein>
<organism evidence="3 5">
    <name type="scientific">Phytophthora rubi</name>
    <dbReference type="NCBI Taxonomy" id="129364"/>
    <lineage>
        <taxon>Eukaryota</taxon>
        <taxon>Sar</taxon>
        <taxon>Stramenopiles</taxon>
        <taxon>Oomycota</taxon>
        <taxon>Peronosporomycetes</taxon>
        <taxon>Peronosporales</taxon>
        <taxon>Peronosporaceae</taxon>
        <taxon>Phytophthora</taxon>
    </lineage>
</organism>
<evidence type="ECO:0000313" key="5">
    <source>
        <dbReference type="Proteomes" id="UP000434957"/>
    </source>
</evidence>
<dbReference type="Proteomes" id="UP000434957">
    <property type="component" value="Unassembled WGS sequence"/>
</dbReference>
<dbReference type="Proteomes" id="UP000429607">
    <property type="component" value="Unassembled WGS sequence"/>
</dbReference>
<evidence type="ECO:0008006" key="7">
    <source>
        <dbReference type="Google" id="ProtNLM"/>
    </source>
</evidence>
<dbReference type="Proteomes" id="UP000435112">
    <property type="component" value="Unassembled WGS sequence"/>
</dbReference>
<dbReference type="AlphaFoldDB" id="A0A6A4E4K9"/>
<dbReference type="EMBL" id="QXFV01001714">
    <property type="protein sequence ID" value="KAE8999864.1"/>
    <property type="molecule type" value="Genomic_DNA"/>
</dbReference>
<evidence type="ECO:0000313" key="3">
    <source>
        <dbReference type="EMBL" id="KAE9312250.1"/>
    </source>
</evidence>
<evidence type="ECO:0000313" key="4">
    <source>
        <dbReference type="Proteomes" id="UP000429607"/>
    </source>
</evidence>
<keyword evidence="5" id="KW-1185">Reference proteome</keyword>
<name>A0A6A4E4K9_9STRA</name>
<dbReference type="OrthoDB" id="98185at2759"/>
<dbReference type="EMBL" id="QXFT01001701">
    <property type="protein sequence ID" value="KAE9312250.1"/>
    <property type="molecule type" value="Genomic_DNA"/>
</dbReference>
<proteinExistence type="predicted"/>
<sequence length="178" mass="19932">MRKKSPDYVFTSLKLDQTGGRLFESPVFSKWVAFVTAHNAKTPEEAVFATLKNHYSDDALATLLVAAKEVDGTKDFAAKLQEIQLSTWLMNTQTVDDVYKLFSLLVKIMGQRNSPFTIRTWPRRTESRDVDARNFGRVVGPSLGPEGPTKGEVRWVELLLNHQVSSMIPALDGHAPNL</sequence>
<evidence type="ECO:0000313" key="2">
    <source>
        <dbReference type="EMBL" id="KAE8999864.1"/>
    </source>
</evidence>
<comment type="caution">
    <text evidence="3">The sequence shown here is derived from an EMBL/GenBank/DDBJ whole genome shotgun (WGS) entry which is preliminary data.</text>
</comment>